<dbReference type="RefSeq" id="WP_093336496.1">
    <property type="nucleotide sequence ID" value="NZ_FOXD01000007.1"/>
</dbReference>
<evidence type="ECO:0000256" key="1">
    <source>
        <dbReference type="ARBA" id="ARBA00005879"/>
    </source>
</evidence>
<keyword evidence="4 9" id="KW-0489">Methyltransferase</keyword>
<dbReference type="PANTHER" id="PTHR45790">
    <property type="entry name" value="SIROHEME SYNTHASE-RELATED"/>
    <property type="match status" value="1"/>
</dbReference>
<feature type="domain" description="Tetrapyrrole methylase" evidence="10">
    <location>
        <begin position="5"/>
        <end position="217"/>
    </location>
</feature>
<dbReference type="InterPro" id="IPR000878">
    <property type="entry name" value="4pyrrol_Mease"/>
</dbReference>
<dbReference type="InterPro" id="IPR006366">
    <property type="entry name" value="CobA/CysG_C"/>
</dbReference>
<dbReference type="GO" id="GO:0019354">
    <property type="term" value="P:siroheme biosynthetic process"/>
    <property type="evidence" value="ECO:0007669"/>
    <property type="project" value="InterPro"/>
</dbReference>
<dbReference type="AlphaFoldDB" id="A0A1I5RIR4"/>
<protein>
    <recommendedName>
        <fullName evidence="3">Uroporphyrinogen-III C-methyltransferase</fullName>
        <ecNumber evidence="2">2.1.1.107</ecNumber>
    </recommendedName>
    <alternativeName>
        <fullName evidence="8">Uroporphyrinogen III methylase</fullName>
    </alternativeName>
</protein>
<dbReference type="SUPFAM" id="SSF53790">
    <property type="entry name" value="Tetrapyrrole methylase"/>
    <property type="match status" value="1"/>
</dbReference>
<dbReference type="OrthoDB" id="9815856at2"/>
<dbReference type="Gene3D" id="3.40.1010.10">
    <property type="entry name" value="Cobalt-precorrin-4 Transmethylase, Domain 1"/>
    <property type="match status" value="1"/>
</dbReference>
<reference evidence="12" key="1">
    <citation type="submission" date="2016-10" db="EMBL/GenBank/DDBJ databases">
        <authorList>
            <person name="Varghese N."/>
            <person name="Submissions S."/>
        </authorList>
    </citation>
    <scope>NUCLEOTIDE SEQUENCE [LARGE SCALE GENOMIC DNA]</scope>
    <source>
        <strain evidence="12">S7</strain>
    </source>
</reference>
<dbReference type="EMBL" id="FOXD01000007">
    <property type="protein sequence ID" value="SFP58197.1"/>
    <property type="molecule type" value="Genomic_DNA"/>
</dbReference>
<dbReference type="Gene3D" id="3.30.950.10">
    <property type="entry name" value="Methyltransferase, Cobalt-precorrin-4 Transmethylase, Domain 2"/>
    <property type="match status" value="1"/>
</dbReference>
<dbReference type="InterPro" id="IPR003043">
    <property type="entry name" value="Uropor_MeTrfase_CS"/>
</dbReference>
<dbReference type="FunFam" id="3.30.950.10:FF:000001">
    <property type="entry name" value="Siroheme synthase"/>
    <property type="match status" value="1"/>
</dbReference>
<evidence type="ECO:0000256" key="5">
    <source>
        <dbReference type="ARBA" id="ARBA00022679"/>
    </source>
</evidence>
<keyword evidence="6" id="KW-0949">S-adenosyl-L-methionine</keyword>
<dbReference type="SUPFAM" id="SSF69618">
    <property type="entry name" value="HemD-like"/>
    <property type="match status" value="1"/>
</dbReference>
<dbReference type="Proteomes" id="UP000198892">
    <property type="component" value="Unassembled WGS sequence"/>
</dbReference>
<evidence type="ECO:0000256" key="4">
    <source>
        <dbReference type="ARBA" id="ARBA00022603"/>
    </source>
</evidence>
<gene>
    <name evidence="11" type="ORF">SAMN05518683_10754</name>
</gene>
<accession>A0A1I5RIR4</accession>
<dbReference type="Gene3D" id="3.40.50.10090">
    <property type="match status" value="1"/>
</dbReference>
<evidence type="ECO:0000256" key="8">
    <source>
        <dbReference type="ARBA" id="ARBA00079776"/>
    </source>
</evidence>
<dbReference type="NCBIfam" id="NF004790">
    <property type="entry name" value="PRK06136.1"/>
    <property type="match status" value="1"/>
</dbReference>
<dbReference type="EC" id="2.1.1.107" evidence="2"/>
<evidence type="ECO:0000313" key="11">
    <source>
        <dbReference type="EMBL" id="SFP58197.1"/>
    </source>
</evidence>
<dbReference type="GO" id="GO:0004852">
    <property type="term" value="F:uroporphyrinogen-III synthase activity"/>
    <property type="evidence" value="ECO:0007669"/>
    <property type="project" value="InterPro"/>
</dbReference>
<proteinExistence type="inferred from homology"/>
<sequence>MNTGKVFLIGAGPGDPGLITVKGRENLEKADVVLYDRLVHPLLLQYVQQGAELIYCGKLPERHHLRQETIQQILVDKAAEGFTVARLKGGDPGMFGRVGEEAEALAEAGISYEMVPGITAGMAAPMYAGIPVTHRDFSGNFAAVTGHTKTEDGQPGIDWKSLAAGIDTTAFYMGMKNLGTIAGRLIENGKDPDTPAAVIEWAATSRQRVAVAPLERIQEEAKRRQMKNPAMTIVGETAALHRKLKWLEKKPLFGRFVWVVKTSAAAGSTAPALRSNGAEVLESPGWIVDTQETKQLGSLYSFDHLHIAAEESVDVLFDEMKQNRMDLRALPGRISTASRRTLEKLESYGLFAGFTKENPGPHSLWIGPEHACREAEAFSQKWVSHRLTPAKGVQASTAALLQNDWINTVVVPSSQAVHVLWKELDRNGLSPVEWLINRTVTAHGPEIEKSLRNRGVKPTVTLPSPDTETLINALSNNSVPE</sequence>
<dbReference type="PROSITE" id="PS00840">
    <property type="entry name" value="SUMT_2"/>
    <property type="match status" value="1"/>
</dbReference>
<dbReference type="Pfam" id="PF00590">
    <property type="entry name" value="TP_methylase"/>
    <property type="match status" value="1"/>
</dbReference>
<dbReference type="GO" id="GO:0032259">
    <property type="term" value="P:methylation"/>
    <property type="evidence" value="ECO:0007669"/>
    <property type="project" value="UniProtKB-KW"/>
</dbReference>
<evidence type="ECO:0000256" key="3">
    <source>
        <dbReference type="ARBA" id="ARBA00018323"/>
    </source>
</evidence>
<dbReference type="FunFam" id="3.40.1010.10:FF:000001">
    <property type="entry name" value="Siroheme synthase"/>
    <property type="match status" value="1"/>
</dbReference>
<dbReference type="PROSITE" id="PS00839">
    <property type="entry name" value="SUMT_1"/>
    <property type="match status" value="1"/>
</dbReference>
<name>A0A1I5RIR4_9BACI</name>
<organism evidence="11 12">
    <name type="scientific">Salibacterium halotolerans</name>
    <dbReference type="NCBI Taxonomy" id="1884432"/>
    <lineage>
        <taxon>Bacteria</taxon>
        <taxon>Bacillati</taxon>
        <taxon>Bacillota</taxon>
        <taxon>Bacilli</taxon>
        <taxon>Bacillales</taxon>
        <taxon>Bacillaceae</taxon>
    </lineage>
</organism>
<dbReference type="PANTHER" id="PTHR45790:SF3">
    <property type="entry name" value="S-ADENOSYL-L-METHIONINE-DEPENDENT UROPORPHYRINOGEN III METHYLTRANSFERASE, CHLOROPLASTIC"/>
    <property type="match status" value="1"/>
</dbReference>
<dbReference type="InterPro" id="IPR014777">
    <property type="entry name" value="4pyrrole_Mease_sub1"/>
</dbReference>
<keyword evidence="12" id="KW-1185">Reference proteome</keyword>
<evidence type="ECO:0000256" key="2">
    <source>
        <dbReference type="ARBA" id="ARBA00012162"/>
    </source>
</evidence>
<evidence type="ECO:0000256" key="6">
    <source>
        <dbReference type="ARBA" id="ARBA00022691"/>
    </source>
</evidence>
<dbReference type="CDD" id="cd11642">
    <property type="entry name" value="SUMT"/>
    <property type="match status" value="1"/>
</dbReference>
<dbReference type="InterPro" id="IPR036108">
    <property type="entry name" value="4pyrrol_syn_uPrphyn_synt_sf"/>
</dbReference>
<dbReference type="InterPro" id="IPR014776">
    <property type="entry name" value="4pyrrole_Mease_sub2"/>
</dbReference>
<dbReference type="STRING" id="1884432.SAMN05518683_10754"/>
<evidence type="ECO:0000313" key="12">
    <source>
        <dbReference type="Proteomes" id="UP000198892"/>
    </source>
</evidence>
<dbReference type="NCBIfam" id="TIGR01469">
    <property type="entry name" value="cobA_cysG_Cterm"/>
    <property type="match status" value="1"/>
</dbReference>
<evidence type="ECO:0000256" key="7">
    <source>
        <dbReference type="ARBA" id="ARBA00023244"/>
    </source>
</evidence>
<evidence type="ECO:0000256" key="9">
    <source>
        <dbReference type="RuleBase" id="RU003960"/>
    </source>
</evidence>
<evidence type="ECO:0000259" key="10">
    <source>
        <dbReference type="Pfam" id="PF00590"/>
    </source>
</evidence>
<keyword evidence="7" id="KW-0627">Porphyrin biosynthesis</keyword>
<dbReference type="InterPro" id="IPR035996">
    <property type="entry name" value="4pyrrol_Methylase_sf"/>
</dbReference>
<comment type="similarity">
    <text evidence="1 9">Belongs to the precorrin methyltransferase family.</text>
</comment>
<dbReference type="InterPro" id="IPR050161">
    <property type="entry name" value="Siro_Cobalamin_biosynth"/>
</dbReference>
<keyword evidence="5 9" id="KW-0808">Transferase</keyword>
<dbReference type="GO" id="GO:0004851">
    <property type="term" value="F:uroporphyrin-III C-methyltransferase activity"/>
    <property type="evidence" value="ECO:0007669"/>
    <property type="project" value="UniProtKB-EC"/>
</dbReference>